<dbReference type="SUPFAM" id="SSF101386">
    <property type="entry name" value="all-alpha NTP pyrophosphatases"/>
    <property type="match status" value="1"/>
</dbReference>
<sequence length="193" mass="21782">MKFLHTIIGTSYDCTAHCPERSPVFVLGKLVEELCELSDVYHGLSASEPLNGEIADVIISVIDLLYVVEFNPHQINGCMNKEEMIDSVIFRLAELGMTESKDVESHWFHVGDLKPEKHLALAVHYLGRTTRLLNQPYRSEDDLAYLVDRIITFTAKMACAVGIVNSVSQSDTRVKVEHAIEYKVGKWRTKFGL</sequence>
<proteinExistence type="predicted"/>
<organism evidence="1 2">
    <name type="scientific">Dickeya phage Coodle</name>
    <dbReference type="NCBI Taxonomy" id="2320188"/>
    <lineage>
        <taxon>Viruses</taxon>
        <taxon>Duplodnaviria</taxon>
        <taxon>Heunggongvirae</taxon>
        <taxon>Uroviricota</taxon>
        <taxon>Caudoviricetes</taxon>
        <taxon>Pantevenvirales</taxon>
        <taxon>Ackermannviridae</taxon>
        <taxon>Aglimvirinae</taxon>
        <taxon>Limestonevirus</taxon>
        <taxon>Limestonevirus limestone</taxon>
    </lineage>
</organism>
<name>A0A3G2K8V1_9CAUD</name>
<reference evidence="2" key="1">
    <citation type="submission" date="2018-08" db="EMBL/GenBank/DDBJ databases">
        <title>SRE bacteriophages.</title>
        <authorList>
            <person name="Carstens A.B."/>
            <person name="Djurhuus A.M."/>
            <person name="Kot W."/>
            <person name="Hansen L.H."/>
        </authorList>
    </citation>
    <scope>NUCLEOTIDE SEQUENCE [LARGE SCALE GENOMIC DNA]</scope>
</reference>
<dbReference type="EMBL" id="MH807820">
    <property type="protein sequence ID" value="AYN55388.1"/>
    <property type="molecule type" value="Genomic_DNA"/>
</dbReference>
<dbReference type="Proteomes" id="UP000274418">
    <property type="component" value="Segment"/>
</dbReference>
<evidence type="ECO:0000313" key="2">
    <source>
        <dbReference type="Proteomes" id="UP000274418"/>
    </source>
</evidence>
<protein>
    <submittedName>
        <fullName evidence="1">Uncharacterized protein</fullName>
    </submittedName>
</protein>
<accession>A0A3G2K8V1</accession>
<evidence type="ECO:0000313" key="1">
    <source>
        <dbReference type="EMBL" id="AYN55388.1"/>
    </source>
</evidence>